<evidence type="ECO:0000313" key="6">
    <source>
        <dbReference type="EMBL" id="KAH9294991.1"/>
    </source>
</evidence>
<feature type="domain" description="Fe2OG dioxygenase" evidence="5">
    <location>
        <begin position="207"/>
        <end position="309"/>
    </location>
</feature>
<organism evidence="6 7">
    <name type="scientific">Taxus chinensis</name>
    <name type="common">Chinese yew</name>
    <name type="synonym">Taxus wallichiana var. chinensis</name>
    <dbReference type="NCBI Taxonomy" id="29808"/>
    <lineage>
        <taxon>Eukaryota</taxon>
        <taxon>Viridiplantae</taxon>
        <taxon>Streptophyta</taxon>
        <taxon>Embryophyta</taxon>
        <taxon>Tracheophyta</taxon>
        <taxon>Spermatophyta</taxon>
        <taxon>Pinopsida</taxon>
        <taxon>Pinidae</taxon>
        <taxon>Conifers II</taxon>
        <taxon>Cupressales</taxon>
        <taxon>Taxaceae</taxon>
        <taxon>Taxus</taxon>
    </lineage>
</organism>
<proteinExistence type="inferred from homology"/>
<comment type="similarity">
    <text evidence="1 4">Belongs to the iron/ascorbate-dependent oxidoreductase family.</text>
</comment>
<sequence>MFNLMKLHSAESISIPVVQELAAKDPYALPQRYIRAEEERPPCITTNTNLITSIPIIDMELLSGDDECRQIMMDNLASACKEWGFFQVVNHGVAGSVLEQMKRDVRGFFLLPLEEKLKYVMKGGGEGYGQTLVFSDDQKLDWSDIFVLRTLPQDGTNMDFWPTKPVDFRATVDTFSKEIEKLSDRLLRLIAETLGIKSNSFENGGRKWEQAIRMNYHPRCPRPDLVLGISPHSDASAITILLQDDEVTGLHIRKAEEWVPVQPIPGALVINIGDIVQVMSNGRYKSIEHRAVPNDKRDRISIATVALHSKNAQVGPHPDLVDATHPALYRTFNLENFRKSLSENKQEGKSALQFCKIQSLP</sequence>
<dbReference type="InterPro" id="IPR044861">
    <property type="entry name" value="IPNS-like_FE2OG_OXY"/>
</dbReference>
<evidence type="ECO:0000256" key="2">
    <source>
        <dbReference type="ARBA" id="ARBA00022723"/>
    </source>
</evidence>
<dbReference type="Pfam" id="PF14226">
    <property type="entry name" value="DIOX_N"/>
    <property type="match status" value="1"/>
</dbReference>
<dbReference type="SUPFAM" id="SSF51197">
    <property type="entry name" value="Clavaminate synthase-like"/>
    <property type="match status" value="1"/>
</dbReference>
<dbReference type="InterPro" id="IPR027443">
    <property type="entry name" value="IPNS-like_sf"/>
</dbReference>
<dbReference type="Pfam" id="PF03171">
    <property type="entry name" value="2OG-FeII_Oxy"/>
    <property type="match status" value="1"/>
</dbReference>
<keyword evidence="7" id="KW-1185">Reference proteome</keyword>
<name>A0AA38C9A4_TAXCH</name>
<dbReference type="GO" id="GO:0016491">
    <property type="term" value="F:oxidoreductase activity"/>
    <property type="evidence" value="ECO:0007669"/>
    <property type="project" value="UniProtKB-KW"/>
</dbReference>
<dbReference type="FunFam" id="2.60.120.330:FF:000079">
    <property type="entry name" value="Protein SRG1"/>
    <property type="match status" value="1"/>
</dbReference>
<dbReference type="InterPro" id="IPR050295">
    <property type="entry name" value="Plant_2OG-oxidoreductases"/>
</dbReference>
<dbReference type="OMA" id="CITTNTN"/>
<dbReference type="AlphaFoldDB" id="A0AA38C9A4"/>
<dbReference type="GO" id="GO:0046872">
    <property type="term" value="F:metal ion binding"/>
    <property type="evidence" value="ECO:0007669"/>
    <property type="project" value="UniProtKB-KW"/>
</dbReference>
<evidence type="ECO:0000313" key="7">
    <source>
        <dbReference type="Proteomes" id="UP000824469"/>
    </source>
</evidence>
<keyword evidence="3 4" id="KW-0408">Iron</keyword>
<evidence type="ECO:0000256" key="4">
    <source>
        <dbReference type="RuleBase" id="RU003682"/>
    </source>
</evidence>
<protein>
    <recommendedName>
        <fullName evidence="5">Fe2OG dioxygenase domain-containing protein</fullName>
    </recommendedName>
</protein>
<keyword evidence="4" id="KW-0560">Oxidoreductase</keyword>
<gene>
    <name evidence="6" type="ORF">KI387_038579</name>
</gene>
<accession>A0AA38C9A4</accession>
<reference evidence="6 7" key="1">
    <citation type="journal article" date="2021" name="Nat. Plants">
        <title>The Taxus genome provides insights into paclitaxel biosynthesis.</title>
        <authorList>
            <person name="Xiong X."/>
            <person name="Gou J."/>
            <person name="Liao Q."/>
            <person name="Li Y."/>
            <person name="Zhou Q."/>
            <person name="Bi G."/>
            <person name="Li C."/>
            <person name="Du R."/>
            <person name="Wang X."/>
            <person name="Sun T."/>
            <person name="Guo L."/>
            <person name="Liang H."/>
            <person name="Lu P."/>
            <person name="Wu Y."/>
            <person name="Zhang Z."/>
            <person name="Ro D.K."/>
            <person name="Shang Y."/>
            <person name="Huang S."/>
            <person name="Yan J."/>
        </authorList>
    </citation>
    <scope>NUCLEOTIDE SEQUENCE [LARGE SCALE GENOMIC DNA]</scope>
    <source>
        <strain evidence="6">Ta-2019</strain>
    </source>
</reference>
<keyword evidence="2 4" id="KW-0479">Metal-binding</keyword>
<evidence type="ECO:0000256" key="3">
    <source>
        <dbReference type="ARBA" id="ARBA00023004"/>
    </source>
</evidence>
<comment type="caution">
    <text evidence="6">The sequence shown here is derived from an EMBL/GenBank/DDBJ whole genome shotgun (WGS) entry which is preliminary data.</text>
</comment>
<evidence type="ECO:0000256" key="1">
    <source>
        <dbReference type="ARBA" id="ARBA00008056"/>
    </source>
</evidence>
<evidence type="ECO:0000259" key="5">
    <source>
        <dbReference type="PROSITE" id="PS51471"/>
    </source>
</evidence>
<dbReference type="EMBL" id="JAHRHJ020000011">
    <property type="protein sequence ID" value="KAH9294991.1"/>
    <property type="molecule type" value="Genomic_DNA"/>
</dbReference>
<dbReference type="Proteomes" id="UP000824469">
    <property type="component" value="Unassembled WGS sequence"/>
</dbReference>
<dbReference type="InterPro" id="IPR005123">
    <property type="entry name" value="Oxoglu/Fe-dep_dioxygenase_dom"/>
</dbReference>
<dbReference type="Gene3D" id="2.60.120.330">
    <property type="entry name" value="B-lactam Antibiotic, Isopenicillin N Synthase, Chain"/>
    <property type="match status" value="1"/>
</dbReference>
<dbReference type="PANTHER" id="PTHR47991">
    <property type="entry name" value="OXOGLUTARATE/IRON-DEPENDENT DIOXYGENASE"/>
    <property type="match status" value="1"/>
</dbReference>
<dbReference type="PROSITE" id="PS51471">
    <property type="entry name" value="FE2OG_OXY"/>
    <property type="match status" value="1"/>
</dbReference>
<dbReference type="InterPro" id="IPR026992">
    <property type="entry name" value="DIOX_N"/>
</dbReference>